<name>A0ABW3YU82_MYCRA</name>
<evidence type="ECO:0008006" key="4">
    <source>
        <dbReference type="Google" id="ProtNLM"/>
    </source>
</evidence>
<feature type="chain" id="PRO_5047383614" description="Secreted protein" evidence="1">
    <location>
        <begin position="24"/>
        <end position="151"/>
    </location>
</feature>
<feature type="signal peptide" evidence="1">
    <location>
        <begin position="1"/>
        <end position="23"/>
    </location>
</feature>
<proteinExistence type="predicted"/>
<accession>A0ABW3YU82</accession>
<keyword evidence="3" id="KW-1185">Reference proteome</keyword>
<evidence type="ECO:0000313" key="2">
    <source>
        <dbReference type="EMBL" id="MFD1327326.1"/>
    </source>
</evidence>
<protein>
    <recommendedName>
        <fullName evidence="4">Secreted protein</fullName>
    </recommendedName>
</protein>
<dbReference type="RefSeq" id="WP_374835005.1">
    <property type="nucleotide sequence ID" value="NZ_JBHEEW010000001.1"/>
</dbReference>
<sequence>MRLRSLVFLVSLTSLASTATAHATGGFGCTIDDDNLKLEIESAFGHGNGAPLLNFRGQFTLPPAIAPKGLERVTLDRANLPQNWLHQDELRLLIYVETVGDLPFASTEIVIMTKAGDDDIAYDGEYEMRLFTAAGEGEATQRRGKVSCSVG</sequence>
<reference evidence="3" key="1">
    <citation type="journal article" date="2019" name="Int. J. Syst. Evol. Microbiol.">
        <title>The Global Catalogue of Microorganisms (GCM) 10K type strain sequencing project: providing services to taxonomists for standard genome sequencing and annotation.</title>
        <authorList>
            <consortium name="The Broad Institute Genomics Platform"/>
            <consortium name="The Broad Institute Genome Sequencing Center for Infectious Disease"/>
            <person name="Wu L."/>
            <person name="Ma J."/>
        </authorList>
    </citation>
    <scope>NUCLEOTIDE SEQUENCE [LARGE SCALE GENOMIC DNA]</scope>
    <source>
        <strain evidence="3">CCUG 55609</strain>
    </source>
</reference>
<comment type="caution">
    <text evidence="2">The sequence shown here is derived from an EMBL/GenBank/DDBJ whole genome shotgun (WGS) entry which is preliminary data.</text>
</comment>
<organism evidence="2 3">
    <name type="scientific">Mycoplana ramosa</name>
    <name type="common">Mycoplana bullata</name>
    <dbReference type="NCBI Taxonomy" id="40837"/>
    <lineage>
        <taxon>Bacteria</taxon>
        <taxon>Pseudomonadati</taxon>
        <taxon>Pseudomonadota</taxon>
        <taxon>Alphaproteobacteria</taxon>
        <taxon>Hyphomicrobiales</taxon>
        <taxon>Rhizobiaceae</taxon>
        <taxon>Mycoplana</taxon>
    </lineage>
</organism>
<keyword evidence="1" id="KW-0732">Signal</keyword>
<evidence type="ECO:0000313" key="3">
    <source>
        <dbReference type="Proteomes" id="UP001597173"/>
    </source>
</evidence>
<evidence type="ECO:0000256" key="1">
    <source>
        <dbReference type="SAM" id="SignalP"/>
    </source>
</evidence>
<dbReference type="Proteomes" id="UP001597173">
    <property type="component" value="Unassembled WGS sequence"/>
</dbReference>
<gene>
    <name evidence="2" type="ORF">ACFQ33_05405</name>
</gene>
<dbReference type="EMBL" id="JBHTNF010000002">
    <property type="protein sequence ID" value="MFD1327326.1"/>
    <property type="molecule type" value="Genomic_DNA"/>
</dbReference>
<dbReference type="PROSITE" id="PS51257">
    <property type="entry name" value="PROKAR_LIPOPROTEIN"/>
    <property type="match status" value="1"/>
</dbReference>